<sequence length="328" mass="38389">MFHELGFDVDLFVLEDEIDYSYKGQLHKFDFKPSDGFLKKIKNYIKLKNEIQSGNFDFILDHRYRLNDLIESFWIKKIYKNQNVFYFIHSSDISGYLNAKLVNNPKIKFVSVSKGIESRVREIYPKIQIQTIYNNVEVSKSDKIFNEINDDYVLAVGRMDDSNVKQFDVLIDCYSKSILPKNQIKLLILGSGIRMEFLKKQVLDLNLQDLVVFKGFESELYSYYKNARYLVLSSKFEGLGMVLIESLLCETPVISFDCDFGPNEIIQNKRNGLLVENQNVNKLIEAMNLFVEDENLYKICKSNALKSIEKFSKKNISKQWISIFNDKH</sequence>
<gene>
    <name evidence="2" type="ORF">EG240_00250</name>
</gene>
<organism evidence="2 3">
    <name type="scientific">Paenimyroides tangerinum</name>
    <dbReference type="NCBI Taxonomy" id="2488728"/>
    <lineage>
        <taxon>Bacteria</taxon>
        <taxon>Pseudomonadati</taxon>
        <taxon>Bacteroidota</taxon>
        <taxon>Flavobacteriia</taxon>
        <taxon>Flavobacteriales</taxon>
        <taxon>Flavobacteriaceae</taxon>
        <taxon>Paenimyroides</taxon>
    </lineage>
</organism>
<keyword evidence="2" id="KW-0808">Transferase</keyword>
<dbReference type="Pfam" id="PF00534">
    <property type="entry name" value="Glycos_transf_1"/>
    <property type="match status" value="1"/>
</dbReference>
<feature type="domain" description="Glycosyl transferase family 1" evidence="1">
    <location>
        <begin position="149"/>
        <end position="306"/>
    </location>
</feature>
<accession>A0A3P3WDJ9</accession>
<comment type="caution">
    <text evidence="2">The sequence shown here is derived from an EMBL/GenBank/DDBJ whole genome shotgun (WGS) entry which is preliminary data.</text>
</comment>
<proteinExistence type="predicted"/>
<evidence type="ECO:0000259" key="1">
    <source>
        <dbReference type="Pfam" id="PF00534"/>
    </source>
</evidence>
<name>A0A3P3WDJ9_9FLAO</name>
<dbReference type="AlphaFoldDB" id="A0A3P3WDJ9"/>
<dbReference type="PANTHER" id="PTHR12526">
    <property type="entry name" value="GLYCOSYLTRANSFERASE"/>
    <property type="match status" value="1"/>
</dbReference>
<dbReference type="GO" id="GO:0016757">
    <property type="term" value="F:glycosyltransferase activity"/>
    <property type="evidence" value="ECO:0007669"/>
    <property type="project" value="InterPro"/>
</dbReference>
<protein>
    <submittedName>
        <fullName evidence="2">Glycosyltransferase</fullName>
    </submittedName>
</protein>
<keyword evidence="3" id="KW-1185">Reference proteome</keyword>
<dbReference type="Proteomes" id="UP000275719">
    <property type="component" value="Unassembled WGS sequence"/>
</dbReference>
<dbReference type="EMBL" id="RQVQ01000001">
    <property type="protein sequence ID" value="RRJ93235.1"/>
    <property type="molecule type" value="Genomic_DNA"/>
</dbReference>
<dbReference type="InterPro" id="IPR001296">
    <property type="entry name" value="Glyco_trans_1"/>
</dbReference>
<dbReference type="SUPFAM" id="SSF53756">
    <property type="entry name" value="UDP-Glycosyltransferase/glycogen phosphorylase"/>
    <property type="match status" value="1"/>
</dbReference>
<reference evidence="2 3" key="1">
    <citation type="submission" date="2018-11" db="EMBL/GenBank/DDBJ databases">
        <title>Flavobacterium sp. nov., YIM 102701-2 draft genome.</title>
        <authorList>
            <person name="Li G."/>
            <person name="Jiang Y."/>
        </authorList>
    </citation>
    <scope>NUCLEOTIDE SEQUENCE [LARGE SCALE GENOMIC DNA]</scope>
    <source>
        <strain evidence="2 3">YIM 102701-2</strain>
    </source>
</reference>
<dbReference type="Gene3D" id="3.40.50.2000">
    <property type="entry name" value="Glycogen Phosphorylase B"/>
    <property type="match status" value="2"/>
</dbReference>
<evidence type="ECO:0000313" key="2">
    <source>
        <dbReference type="EMBL" id="RRJ93235.1"/>
    </source>
</evidence>
<evidence type="ECO:0000313" key="3">
    <source>
        <dbReference type="Proteomes" id="UP000275719"/>
    </source>
</evidence>